<dbReference type="RefSeq" id="WP_278491020.1">
    <property type="nucleotide sequence ID" value="NZ_CAJZDG010000005.1"/>
</dbReference>
<feature type="region of interest" description="Disordered" evidence="1">
    <location>
        <begin position="37"/>
        <end position="65"/>
    </location>
</feature>
<dbReference type="AlphaFoldDB" id="A0A9D6A8B4"/>
<keyword evidence="2" id="KW-0732">Signal</keyword>
<feature type="chain" id="PRO_5038702318" evidence="2">
    <location>
        <begin position="24"/>
        <end position="154"/>
    </location>
</feature>
<dbReference type="EMBL" id="JABZTM010000122">
    <property type="protein sequence ID" value="MBF1447618.1"/>
    <property type="molecule type" value="Genomic_DNA"/>
</dbReference>
<evidence type="ECO:0000256" key="2">
    <source>
        <dbReference type="SAM" id="SignalP"/>
    </source>
</evidence>
<feature type="compositionally biased region" description="Polar residues" evidence="1">
    <location>
        <begin position="41"/>
        <end position="65"/>
    </location>
</feature>
<evidence type="ECO:0000313" key="4">
    <source>
        <dbReference type="Proteomes" id="UP000787419"/>
    </source>
</evidence>
<accession>A0A9D6A8B4</accession>
<name>A0A9D6A8B4_9BACT</name>
<reference evidence="3" key="1">
    <citation type="submission" date="2020-04" db="EMBL/GenBank/DDBJ databases">
        <title>Deep metagenomics examines the oral microbiome during advanced dental caries in children, revealing novel taxa and co-occurrences with host molecules.</title>
        <authorList>
            <person name="Baker J.L."/>
            <person name="Morton J.T."/>
            <person name="Dinis M."/>
            <person name="Alvarez R."/>
            <person name="Tran N.C."/>
            <person name="Knight R."/>
            <person name="Edlund A."/>
        </authorList>
    </citation>
    <scope>NUCLEOTIDE SEQUENCE</scope>
    <source>
        <strain evidence="3">JCVI_32_bin.50</strain>
    </source>
</reference>
<proteinExistence type="predicted"/>
<comment type="caution">
    <text evidence="3">The sequence shown here is derived from an EMBL/GenBank/DDBJ whole genome shotgun (WGS) entry which is preliminary data.</text>
</comment>
<feature type="signal peptide" evidence="2">
    <location>
        <begin position="1"/>
        <end position="23"/>
    </location>
</feature>
<organism evidence="3 4">
    <name type="scientific">Prevotella nigrescens</name>
    <dbReference type="NCBI Taxonomy" id="28133"/>
    <lineage>
        <taxon>Bacteria</taxon>
        <taxon>Pseudomonadati</taxon>
        <taxon>Bacteroidota</taxon>
        <taxon>Bacteroidia</taxon>
        <taxon>Bacteroidales</taxon>
        <taxon>Prevotellaceae</taxon>
        <taxon>Prevotella</taxon>
    </lineage>
</organism>
<gene>
    <name evidence="3" type="ORF">HXN55_09595</name>
</gene>
<sequence>MKIKTIYTLLLLLLIGFGIRVSAQTNAVLNYPVPAKKRVSTQKQNQQNTGKDTKNRTYNSADNNINTADTTLYRKKTSEEKIKQGLSTIGDGMEQFMERESAAIGRIAGKAEKNGKKFLRKVSEAGKKFGDNVGKALNKASDAVSERQINKNKQ</sequence>
<protein>
    <submittedName>
        <fullName evidence="3">Serum opacity factor</fullName>
    </submittedName>
</protein>
<evidence type="ECO:0000256" key="1">
    <source>
        <dbReference type="SAM" id="MobiDB-lite"/>
    </source>
</evidence>
<dbReference type="Proteomes" id="UP000787419">
    <property type="component" value="Unassembled WGS sequence"/>
</dbReference>
<evidence type="ECO:0000313" key="3">
    <source>
        <dbReference type="EMBL" id="MBF1447618.1"/>
    </source>
</evidence>